<feature type="region of interest" description="Phosphopantothenate--cysteine ligase" evidence="3">
    <location>
        <begin position="194"/>
        <end position="405"/>
    </location>
</feature>
<comment type="pathway">
    <text evidence="3 4">Cofactor biosynthesis; coenzyme A biosynthesis; CoA from (R)-pantothenate: step 3/5.</text>
</comment>
<dbReference type="SUPFAM" id="SSF102645">
    <property type="entry name" value="CoaB-like"/>
    <property type="match status" value="1"/>
</dbReference>
<dbReference type="KEGG" id="mec:Q7C_2282"/>
<feature type="binding site" evidence="3">
    <location>
        <position position="345"/>
    </location>
    <ligand>
        <name>CTP</name>
        <dbReference type="ChEBI" id="CHEBI:37563"/>
    </ligand>
</feature>
<dbReference type="Pfam" id="PF02441">
    <property type="entry name" value="Flavoprotein"/>
    <property type="match status" value="1"/>
</dbReference>
<dbReference type="GO" id="GO:0010181">
    <property type="term" value="F:FMN binding"/>
    <property type="evidence" value="ECO:0007669"/>
    <property type="project" value="UniProtKB-UniRule"/>
</dbReference>
<keyword evidence="1 3" id="KW-0210">Decarboxylase</keyword>
<dbReference type="InterPro" id="IPR003382">
    <property type="entry name" value="Flavoprotein"/>
</dbReference>
<comment type="catalytic activity">
    <reaction evidence="3 4">
        <text>N-[(R)-4-phosphopantothenoyl]-L-cysteine + H(+) = (R)-4'-phosphopantetheine + CO2</text>
        <dbReference type="Rhea" id="RHEA:16793"/>
        <dbReference type="ChEBI" id="CHEBI:15378"/>
        <dbReference type="ChEBI" id="CHEBI:16526"/>
        <dbReference type="ChEBI" id="CHEBI:59458"/>
        <dbReference type="ChEBI" id="CHEBI:61723"/>
        <dbReference type="EC" id="4.1.1.36"/>
    </reaction>
</comment>
<comment type="similarity">
    <text evidence="3 4">In the C-terminal section; belongs to the PPC synthetase family.</text>
</comment>
<keyword evidence="3" id="KW-0460">Magnesium</keyword>
<keyword evidence="2 3" id="KW-0456">Lyase</keyword>
<dbReference type="InterPro" id="IPR007085">
    <property type="entry name" value="DNA/pantothenate-metab_flavo_C"/>
</dbReference>
<dbReference type="RefSeq" id="WP_014704835.1">
    <property type="nucleotide sequence ID" value="NC_017856.1"/>
</dbReference>
<comment type="cofactor">
    <cofactor evidence="3">
        <name>Mg(2+)</name>
        <dbReference type="ChEBI" id="CHEBI:18420"/>
    </cofactor>
</comment>
<evidence type="ECO:0000259" key="6">
    <source>
        <dbReference type="Pfam" id="PF04127"/>
    </source>
</evidence>
<dbReference type="Gene3D" id="3.40.50.10300">
    <property type="entry name" value="CoaB-like"/>
    <property type="match status" value="1"/>
</dbReference>
<comment type="similarity">
    <text evidence="3 4">In the N-terminal section; belongs to the HFCD (homo-oligomeric flavin containing Cys decarboxylase) superfamily.</text>
</comment>
<evidence type="ECO:0000259" key="5">
    <source>
        <dbReference type="Pfam" id="PF02441"/>
    </source>
</evidence>
<comment type="catalytic activity">
    <reaction evidence="3 4">
        <text>(R)-4'-phosphopantothenate + L-cysteine + CTP = N-[(R)-4-phosphopantothenoyl]-L-cysteine + CMP + diphosphate + H(+)</text>
        <dbReference type="Rhea" id="RHEA:19397"/>
        <dbReference type="ChEBI" id="CHEBI:10986"/>
        <dbReference type="ChEBI" id="CHEBI:15378"/>
        <dbReference type="ChEBI" id="CHEBI:33019"/>
        <dbReference type="ChEBI" id="CHEBI:35235"/>
        <dbReference type="ChEBI" id="CHEBI:37563"/>
        <dbReference type="ChEBI" id="CHEBI:59458"/>
        <dbReference type="ChEBI" id="CHEBI:60377"/>
        <dbReference type="EC" id="6.3.2.5"/>
    </reaction>
</comment>
<keyword evidence="3 4" id="KW-0288">FMN</keyword>
<dbReference type="Pfam" id="PF04127">
    <property type="entry name" value="DFP"/>
    <property type="match status" value="1"/>
</dbReference>
<keyword evidence="3 4" id="KW-0436">Ligase</keyword>
<feature type="domain" description="Flavoprotein" evidence="5">
    <location>
        <begin position="11"/>
        <end position="179"/>
    </location>
</feature>
<dbReference type="PATRIC" id="fig|754477.3.peg.2249"/>
<sequence length="405" mass="43207">MTDFSGLVGRRILLGVTGSIAAYKSADLVRRLQDAGAEVRVMMTEAACQFITPLTMQTLSGFPVALNLLDADEESTMGHISLARWADWILIAPATADTLARLVHGRADDVLTATVLASEASLAVAPAMNNKMWSHPATKANLTTLQQRHVCILGPASGEQACGETGEGRLLEPADILQQFAAYLRPPRLAGKQIVITAGPTFEPIDPVRFLGNHSSGKMGFALAAAAVDAGATVTLISGPVNLSTPKGVTRIDVTTATQMYSQAMQCIEACHIFIGCAAVADYRVAQPASQKHKKNSQPLSLSLIENPDIIAAVASAEHRPAMVIGFAAETENLATYAKTKLKTKKLDMIAANLVAQGKVFGSDQNALQVYWPDGERQLPLAPKTRLAQDLMDLITEHYHAKDTT</sequence>
<comment type="cofactor">
    <cofactor evidence="3">
        <name>FMN</name>
        <dbReference type="ChEBI" id="CHEBI:58210"/>
    </cofactor>
    <text evidence="3">Binds 1 FMN per subunit.</text>
</comment>
<proteinExistence type="inferred from homology"/>
<dbReference type="EMBL" id="CP003380">
    <property type="protein sequence ID" value="AFJ03416.1"/>
    <property type="molecule type" value="Genomic_DNA"/>
</dbReference>
<keyword evidence="3 4" id="KW-0285">Flavoprotein</keyword>
<dbReference type="SUPFAM" id="SSF52507">
    <property type="entry name" value="Homo-oligomeric flavin-containing Cys decarboxylases, HFCD"/>
    <property type="match status" value="1"/>
</dbReference>
<dbReference type="GO" id="GO:0046872">
    <property type="term" value="F:metal ion binding"/>
    <property type="evidence" value="ECO:0007669"/>
    <property type="project" value="UniProtKB-KW"/>
</dbReference>
<organism evidence="7 8">
    <name type="scientific">Methylophaga frappieri (strain ATCC BAA-2434 / DSM 25690 / JAM7)</name>
    <dbReference type="NCBI Taxonomy" id="754477"/>
    <lineage>
        <taxon>Bacteria</taxon>
        <taxon>Pseudomonadati</taxon>
        <taxon>Pseudomonadota</taxon>
        <taxon>Gammaproteobacteria</taxon>
        <taxon>Thiotrichales</taxon>
        <taxon>Piscirickettsiaceae</taxon>
        <taxon>Methylophaga</taxon>
    </lineage>
</organism>
<evidence type="ECO:0000313" key="8">
    <source>
        <dbReference type="Proteomes" id="UP000009145"/>
    </source>
</evidence>
<evidence type="ECO:0000256" key="3">
    <source>
        <dbReference type="HAMAP-Rule" id="MF_02225"/>
    </source>
</evidence>
<protein>
    <recommendedName>
        <fullName evidence="3">Coenzyme A biosynthesis bifunctional protein CoaBC</fullName>
    </recommendedName>
    <alternativeName>
        <fullName evidence="3">DNA/pantothenate metabolism flavoprotein</fullName>
    </alternativeName>
    <alternativeName>
        <fullName evidence="3">Phosphopantothenoylcysteine synthetase/decarboxylase</fullName>
        <shortName evidence="3">PPCS-PPCDC</shortName>
    </alternativeName>
    <domain>
        <recommendedName>
            <fullName evidence="3">Phosphopantothenoylcysteine decarboxylase</fullName>
            <shortName evidence="3">PPC decarboxylase</shortName>
            <shortName evidence="3">PPC-DC</shortName>
            <ecNumber evidence="3">4.1.1.36</ecNumber>
        </recommendedName>
        <alternativeName>
            <fullName evidence="3">CoaC</fullName>
        </alternativeName>
    </domain>
    <domain>
        <recommendedName>
            <fullName evidence="3">Phosphopantothenate--cysteine ligase</fullName>
            <ecNumber evidence="3">6.3.2.5</ecNumber>
        </recommendedName>
        <alternativeName>
            <fullName evidence="3">CoaB</fullName>
        </alternativeName>
        <alternativeName>
            <fullName evidence="3">Phosphopantothenoylcysteine synthetase</fullName>
            <shortName evidence="3">PPC synthetase</shortName>
            <shortName evidence="3">PPC-S</shortName>
        </alternativeName>
    </domain>
</protein>
<dbReference type="GO" id="GO:0015937">
    <property type="term" value="P:coenzyme A biosynthetic process"/>
    <property type="evidence" value="ECO:0007669"/>
    <property type="project" value="UniProtKB-UniRule"/>
</dbReference>
<feature type="binding site" evidence="3">
    <location>
        <position position="327"/>
    </location>
    <ligand>
        <name>CTP</name>
        <dbReference type="ChEBI" id="CHEBI:37563"/>
    </ligand>
</feature>
<dbReference type="HOGENOM" id="CLU_033319_0_1_6"/>
<evidence type="ECO:0000313" key="7">
    <source>
        <dbReference type="EMBL" id="AFJ03416.1"/>
    </source>
</evidence>
<dbReference type="eggNOG" id="COG0452">
    <property type="taxonomic scope" value="Bacteria"/>
</dbReference>
<dbReference type="GO" id="GO:0071513">
    <property type="term" value="C:phosphopantothenoylcysteine decarboxylase complex"/>
    <property type="evidence" value="ECO:0007669"/>
    <property type="project" value="TreeGrafter"/>
</dbReference>
<reference evidence="7 8" key="1">
    <citation type="journal article" date="2012" name="J. Bacteriol.">
        <title>Complete genome sequences of Methylophaga sp. strain JAM1 and Methylophaga sp. strain JAM7.</title>
        <authorList>
            <person name="Villeneuve C."/>
            <person name="Martineau C."/>
            <person name="Mauffrey F."/>
            <person name="Villemur R."/>
        </authorList>
    </citation>
    <scope>NUCLEOTIDE SEQUENCE [LARGE SCALE GENOMIC DNA]</scope>
    <source>
        <strain evidence="7 8">JAM7</strain>
    </source>
</reference>
<feature type="binding site" evidence="3">
    <location>
        <position position="292"/>
    </location>
    <ligand>
        <name>CTP</name>
        <dbReference type="ChEBI" id="CHEBI:37563"/>
    </ligand>
</feature>
<comment type="function">
    <text evidence="4">Catalyzes two steps in the biosynthesis of coenzyme A. In the first step cysteine is conjugated to 4'-phosphopantothenate to form 4-phosphopantothenoylcysteine, in the latter compound is decarboxylated to form 4'-phosphopantotheine.</text>
</comment>
<feature type="binding site" evidence="3">
    <location>
        <position position="282"/>
    </location>
    <ligand>
        <name>CTP</name>
        <dbReference type="ChEBI" id="CHEBI:37563"/>
    </ligand>
</feature>
<dbReference type="InterPro" id="IPR005252">
    <property type="entry name" value="CoaBC"/>
</dbReference>
<dbReference type="Proteomes" id="UP000009145">
    <property type="component" value="Chromosome"/>
</dbReference>
<comment type="function">
    <text evidence="3">Catalyzes two sequential steps in the biosynthesis of coenzyme A. In the first step cysteine is conjugated to 4'-phosphopantothenate to form 4-phosphopantothenoylcysteine. In the second step the latter compound is decarboxylated to form 4'-phosphopantotheine.</text>
</comment>
<dbReference type="STRING" id="754477.Q7C_2282"/>
<accession>I1YKH3</accession>
<dbReference type="Gene3D" id="3.40.50.1950">
    <property type="entry name" value="Flavin prenyltransferase-like"/>
    <property type="match status" value="1"/>
</dbReference>
<feature type="binding site" evidence="3">
    <location>
        <begin position="276"/>
        <end position="278"/>
    </location>
    <ligand>
        <name>CTP</name>
        <dbReference type="ChEBI" id="CHEBI:37563"/>
    </ligand>
</feature>
<dbReference type="PANTHER" id="PTHR14359:SF6">
    <property type="entry name" value="PHOSPHOPANTOTHENOYLCYSTEINE DECARBOXYLASE"/>
    <property type="match status" value="1"/>
</dbReference>
<evidence type="ECO:0000256" key="2">
    <source>
        <dbReference type="ARBA" id="ARBA00023239"/>
    </source>
</evidence>
<dbReference type="AlphaFoldDB" id="I1YKH3"/>
<dbReference type="GO" id="GO:0015941">
    <property type="term" value="P:pantothenate catabolic process"/>
    <property type="evidence" value="ECO:0007669"/>
    <property type="project" value="InterPro"/>
</dbReference>
<dbReference type="HAMAP" id="MF_02225">
    <property type="entry name" value="CoaBC"/>
    <property type="match status" value="1"/>
</dbReference>
<dbReference type="GO" id="GO:0004632">
    <property type="term" value="F:phosphopantothenate--cysteine ligase activity"/>
    <property type="evidence" value="ECO:0007669"/>
    <property type="project" value="UniProtKB-UniRule"/>
</dbReference>
<dbReference type="NCBIfam" id="TIGR00521">
    <property type="entry name" value="coaBC_dfp"/>
    <property type="match status" value="1"/>
</dbReference>
<keyword evidence="3" id="KW-0479">Metal-binding</keyword>
<evidence type="ECO:0000256" key="1">
    <source>
        <dbReference type="ARBA" id="ARBA00022793"/>
    </source>
</evidence>
<dbReference type="EC" id="4.1.1.36" evidence="3"/>
<feature type="domain" description="DNA/pantothenate metabolism flavoprotein C-terminal" evidence="6">
    <location>
        <begin position="189"/>
        <end position="397"/>
    </location>
</feature>
<evidence type="ECO:0000256" key="4">
    <source>
        <dbReference type="RuleBase" id="RU364078"/>
    </source>
</evidence>
<dbReference type="OrthoDB" id="9802554at2"/>
<dbReference type="EC" id="6.3.2.5" evidence="3"/>
<dbReference type="UniPathway" id="UPA00241">
    <property type="reaction ID" value="UER00353"/>
</dbReference>
<dbReference type="InterPro" id="IPR035929">
    <property type="entry name" value="CoaB-like_sf"/>
</dbReference>
<name>I1YKH3_METFJ</name>
<dbReference type="PANTHER" id="PTHR14359">
    <property type="entry name" value="HOMO-OLIGOMERIC FLAVIN CONTAINING CYS DECARBOXYLASE FAMILY"/>
    <property type="match status" value="1"/>
</dbReference>
<dbReference type="GO" id="GO:0004633">
    <property type="term" value="F:phosphopantothenoylcysteine decarboxylase activity"/>
    <property type="evidence" value="ECO:0007669"/>
    <property type="project" value="UniProtKB-UniRule"/>
</dbReference>
<feature type="active site" description="Proton donor" evidence="3">
    <location>
        <position position="162"/>
    </location>
</feature>
<feature type="region of interest" description="Phosphopantothenoylcysteine decarboxylase" evidence="3">
    <location>
        <begin position="1"/>
        <end position="193"/>
    </location>
</feature>
<feature type="binding site" evidence="3">
    <location>
        <position position="341"/>
    </location>
    <ligand>
        <name>CTP</name>
        <dbReference type="ChEBI" id="CHEBI:37563"/>
    </ligand>
</feature>
<keyword evidence="3" id="KW-0511">Multifunctional enzyme</keyword>
<gene>
    <name evidence="3" type="primary">coaBC</name>
    <name evidence="7" type="ordered locus">Q7C_2282</name>
</gene>
<dbReference type="InterPro" id="IPR036551">
    <property type="entry name" value="Flavin_trans-like"/>
</dbReference>
<comment type="pathway">
    <text evidence="3 4">Cofactor biosynthesis; coenzyme A biosynthesis; CoA from (R)-pantothenate: step 2/5.</text>
</comment>
<keyword evidence="8" id="KW-1185">Reference proteome</keyword>
<feature type="binding site" evidence="3">
    <location>
        <begin position="308"/>
        <end position="311"/>
    </location>
    <ligand>
        <name>CTP</name>
        <dbReference type="ChEBI" id="CHEBI:37563"/>
    </ligand>
</feature>